<keyword evidence="1" id="KW-0472">Membrane</keyword>
<evidence type="ECO:0000313" key="3">
    <source>
        <dbReference type="Proteomes" id="UP000298482"/>
    </source>
</evidence>
<evidence type="ECO:0000256" key="1">
    <source>
        <dbReference type="SAM" id="Phobius"/>
    </source>
</evidence>
<proteinExistence type="predicted"/>
<keyword evidence="1" id="KW-0812">Transmembrane</keyword>
<name>A0ABY2KAG4_9STAP</name>
<dbReference type="EMBL" id="SRJF01000018">
    <property type="protein sequence ID" value="TGA73521.1"/>
    <property type="molecule type" value="Genomic_DNA"/>
</dbReference>
<evidence type="ECO:0000313" key="2">
    <source>
        <dbReference type="EMBL" id="TGA73521.1"/>
    </source>
</evidence>
<dbReference type="Proteomes" id="UP000298482">
    <property type="component" value="Unassembled WGS sequence"/>
</dbReference>
<accession>A0ABY2KAG4</accession>
<gene>
    <name evidence="2" type="ORF">E2556_10630</name>
</gene>
<keyword evidence="1" id="KW-1133">Transmembrane helix</keyword>
<reference evidence="2 3" key="1">
    <citation type="submission" date="2019-04" db="EMBL/GenBank/DDBJ databases">
        <title>Genomic characterization of Staphylococcus petrasii strains.</title>
        <authorList>
            <person name="Vrbovska V."/>
            <person name="Kovarovic V."/>
            <person name="Maslanova I."/>
            <person name="Indrakova A."/>
            <person name="Petras P."/>
            <person name="Sedo O."/>
            <person name="Svec P."/>
            <person name="Fisarova L."/>
            <person name="Sedlacek I."/>
            <person name="Doskar J."/>
            <person name="Pantucek R."/>
        </authorList>
    </citation>
    <scope>NUCLEOTIDE SEQUENCE [LARGE SCALE GENOMIC DNA]</scope>
    <source>
        <strain evidence="2 3">CCM 8421</strain>
    </source>
</reference>
<comment type="caution">
    <text evidence="2">The sequence shown here is derived from an EMBL/GenBank/DDBJ whole genome shotgun (WGS) entry which is preliminary data.</text>
</comment>
<sequence>MSFKKKLISLSMLMFILLITCFFIFVFNKNDNNYEELLIKKYSINVKSNVSNHTLKLANNKNDIYYYRNGKKILLKTVQSNSNGMIKNIKLKVPKNVNKIYFKHWLCSTKDGEILDKDGNVVNFVSNVNINKTSTNKINKTNTITSDNKIYSYTNTWNIYQCLIKDQKEAINYTINELKKDNKQSFNYFSYKPIKIMLTNSSKNGGVLETNSNDKGVLNKNEKYILLKLPFVSSKFDTQKQSETLKVYLSHEWAHWYMIQNIGRNKIPGKLYNSHTSYNKDPRVSYKEGWALFQANRFTWKYNMNVKLDTIVQTSHSENSKYGNKEKLYGKSTNATVYNVLRDLYDLKNTNERNNDKYNISQDVFKNNKYTLSQKEKLSNGLLILAMRESKATTLHELIQYLKRNLINDEEIFDQVLKTNGLDKDGNFTLDKKGKSLYNK</sequence>
<keyword evidence="3" id="KW-1185">Reference proteome</keyword>
<feature type="transmembrane region" description="Helical" evidence="1">
    <location>
        <begin position="7"/>
        <end position="27"/>
    </location>
</feature>
<dbReference type="RefSeq" id="WP_103329605.1">
    <property type="nucleotide sequence ID" value="NZ_PPRD01000072.1"/>
</dbReference>
<organism evidence="2 3">
    <name type="scientific">Staphylococcus croceilyticus</name>
    <dbReference type="NCBI Taxonomy" id="319942"/>
    <lineage>
        <taxon>Bacteria</taxon>
        <taxon>Bacillati</taxon>
        <taxon>Bacillota</taxon>
        <taxon>Bacilli</taxon>
        <taxon>Bacillales</taxon>
        <taxon>Staphylococcaceae</taxon>
        <taxon>Staphylococcus</taxon>
    </lineage>
</organism>
<protein>
    <submittedName>
        <fullName evidence="2">Uncharacterized protein</fullName>
    </submittedName>
</protein>